<dbReference type="Proteomes" id="UP000240569">
    <property type="component" value="Unassembled WGS sequence"/>
</dbReference>
<dbReference type="InterPro" id="IPR052924">
    <property type="entry name" value="OsmC/Ohr_hydroprdx_reductase"/>
</dbReference>
<accession>A0A2R6A7X7</accession>
<dbReference type="PANTHER" id="PTHR35368">
    <property type="entry name" value="HYDROPEROXIDE REDUCTASE"/>
    <property type="match status" value="1"/>
</dbReference>
<reference evidence="1 2" key="1">
    <citation type="submission" date="2017-04" db="EMBL/GenBank/DDBJ databases">
        <title>Novel microbial lineages endemic to geothermal iron-oxide mats fill important gaps in the evolutionary history of Archaea.</title>
        <authorList>
            <person name="Jay Z.J."/>
            <person name="Beam J.P."/>
            <person name="Dlakic M."/>
            <person name="Rusch D.B."/>
            <person name="Kozubal M.A."/>
            <person name="Inskeep W.P."/>
        </authorList>
    </citation>
    <scope>NUCLEOTIDE SEQUENCE [LARGE SCALE GENOMIC DNA]</scope>
    <source>
        <strain evidence="1">BE_D</strain>
    </source>
</reference>
<dbReference type="AlphaFoldDB" id="A0A2R6A7X7"/>
<dbReference type="InterPro" id="IPR015946">
    <property type="entry name" value="KH_dom-like_a/b"/>
</dbReference>
<organism evidence="1 2">
    <name type="scientific">Candidatus Marsarchaeota G1 archaeon BE_D</name>
    <dbReference type="NCBI Taxonomy" id="1978156"/>
    <lineage>
        <taxon>Archaea</taxon>
        <taxon>Candidatus Marsarchaeota</taxon>
        <taxon>Candidatus Marsarchaeota group 1</taxon>
    </lineage>
</organism>
<proteinExistence type="predicted"/>
<dbReference type="InterPro" id="IPR036102">
    <property type="entry name" value="OsmC/Ohrsf"/>
</dbReference>
<dbReference type="EMBL" id="NEXD01000153">
    <property type="protein sequence ID" value="PSN82449.1"/>
    <property type="molecule type" value="Genomic_DNA"/>
</dbReference>
<dbReference type="Gene3D" id="3.30.300.20">
    <property type="match status" value="1"/>
</dbReference>
<protein>
    <recommendedName>
        <fullName evidence="3">Osmotically inducible protein OsmC</fullName>
    </recommendedName>
</protein>
<dbReference type="InterPro" id="IPR003718">
    <property type="entry name" value="OsmC/Ohr_fam"/>
</dbReference>
<evidence type="ECO:0000313" key="1">
    <source>
        <dbReference type="EMBL" id="PSN82449.1"/>
    </source>
</evidence>
<evidence type="ECO:0000313" key="2">
    <source>
        <dbReference type="Proteomes" id="UP000240569"/>
    </source>
</evidence>
<comment type="caution">
    <text evidence="1">The sequence shown here is derived from an EMBL/GenBank/DDBJ whole genome shotgun (WGS) entry which is preliminary data.</text>
</comment>
<dbReference type="PANTHER" id="PTHR35368:SF1">
    <property type="entry name" value="HYDROPEROXIDE REDUCTASE"/>
    <property type="match status" value="1"/>
</dbReference>
<sequence length="149" mass="16366">MSQKQVLSLRAVTEQSGFPLTGEVRGFKVTIDEPAILGGTDQAPNPVEYLLLAQAGCLSIVLKTLAQKKKIQLKNIKIEALSSFALSEFLSGKSTRLEEIKLLVELESDAKLEELKKPLKEAEKICPVKNTLSAKVSVELKEANFKIKD</sequence>
<name>A0A2R6A7X7_9ARCH</name>
<evidence type="ECO:0008006" key="3">
    <source>
        <dbReference type="Google" id="ProtNLM"/>
    </source>
</evidence>
<dbReference type="Pfam" id="PF02566">
    <property type="entry name" value="OsmC"/>
    <property type="match status" value="1"/>
</dbReference>
<dbReference type="SUPFAM" id="SSF82784">
    <property type="entry name" value="OsmC-like"/>
    <property type="match status" value="1"/>
</dbReference>
<gene>
    <name evidence="1" type="ORF">B9Q02_11690</name>
</gene>